<name>A0A915EGW1_9BILA</name>
<reference evidence="4" key="1">
    <citation type="submission" date="2022-11" db="UniProtKB">
        <authorList>
            <consortium name="WormBaseParasite"/>
        </authorList>
    </citation>
    <scope>IDENTIFICATION</scope>
</reference>
<evidence type="ECO:0000313" key="3">
    <source>
        <dbReference type="Proteomes" id="UP000887574"/>
    </source>
</evidence>
<feature type="region of interest" description="Disordered" evidence="1">
    <location>
        <begin position="164"/>
        <end position="206"/>
    </location>
</feature>
<protein>
    <submittedName>
        <fullName evidence="4">ZP domain-containing protein</fullName>
    </submittedName>
</protein>
<dbReference type="InterPro" id="IPR001507">
    <property type="entry name" value="ZP_dom"/>
</dbReference>
<keyword evidence="3" id="KW-1185">Reference proteome</keyword>
<evidence type="ECO:0000259" key="2">
    <source>
        <dbReference type="PROSITE" id="PS51034"/>
    </source>
</evidence>
<proteinExistence type="predicted"/>
<feature type="domain" description="ZP" evidence="2">
    <location>
        <begin position="70"/>
        <end position="206"/>
    </location>
</feature>
<dbReference type="WBParaSite" id="jg6554">
    <property type="protein sequence ID" value="jg6554"/>
    <property type="gene ID" value="jg6554"/>
</dbReference>
<evidence type="ECO:0000256" key="1">
    <source>
        <dbReference type="SAM" id="MobiDB-lite"/>
    </source>
</evidence>
<dbReference type="PANTHER" id="PTHR46560:SF5">
    <property type="entry name" value="CYPHER, ISOFORM B"/>
    <property type="match status" value="1"/>
</dbReference>
<accession>A0A915EGW1</accession>
<dbReference type="Proteomes" id="UP000887574">
    <property type="component" value="Unplaced"/>
</dbReference>
<evidence type="ECO:0000313" key="4">
    <source>
        <dbReference type="WBParaSite" id="jg6554"/>
    </source>
</evidence>
<organism evidence="3 4">
    <name type="scientific">Ditylenchus dipsaci</name>
    <dbReference type="NCBI Taxonomy" id="166011"/>
    <lineage>
        <taxon>Eukaryota</taxon>
        <taxon>Metazoa</taxon>
        <taxon>Ecdysozoa</taxon>
        <taxon>Nematoda</taxon>
        <taxon>Chromadorea</taxon>
        <taxon>Rhabditida</taxon>
        <taxon>Tylenchina</taxon>
        <taxon>Tylenchomorpha</taxon>
        <taxon>Sphaerularioidea</taxon>
        <taxon>Anguinidae</taxon>
        <taxon>Anguininae</taxon>
        <taxon>Ditylenchus</taxon>
    </lineage>
</organism>
<dbReference type="PANTHER" id="PTHR46560">
    <property type="entry name" value="CYPHER, ISOFORM B"/>
    <property type="match status" value="1"/>
</dbReference>
<dbReference type="AlphaFoldDB" id="A0A915EGW1"/>
<sequence length="206" mass="22844">MMEEPASSSSSIYQPTTKLRRRHSSYSLFYCYADLRKYTRIRIQLLYIVSVSLFLTAGVLDARLLDTSVSCDQNNFILSLNFDSPFQGIVYSEEGFPNCVYVNGTMLSHTSYQLKIPLVGCETHTNLDGNFENAIIIQESDRLLQATDKKYLLTCIPSATPPLTSNSLGGSGMSPHSKDSVSPNGTGFNKPYENKPKTGTGKLTDR</sequence>
<dbReference type="PROSITE" id="PS51034">
    <property type="entry name" value="ZP_2"/>
    <property type="match status" value="1"/>
</dbReference>